<keyword evidence="4" id="KW-0732">Signal</keyword>
<dbReference type="Proteomes" id="UP000185003">
    <property type="component" value="Unassembled WGS sequence"/>
</dbReference>
<dbReference type="EMBL" id="FSRA01000001">
    <property type="protein sequence ID" value="SIN96233.1"/>
    <property type="molecule type" value="Genomic_DNA"/>
</dbReference>
<dbReference type="SUPFAM" id="SSF56935">
    <property type="entry name" value="Porins"/>
    <property type="match status" value="1"/>
</dbReference>
<dbReference type="GO" id="GO:0009279">
    <property type="term" value="C:cell outer membrane"/>
    <property type="evidence" value="ECO:0007669"/>
    <property type="project" value="UniProtKB-SubCell"/>
</dbReference>
<proteinExistence type="predicted"/>
<organism evidence="6 7">
    <name type="scientific">Chitinophaga niabensis</name>
    <dbReference type="NCBI Taxonomy" id="536979"/>
    <lineage>
        <taxon>Bacteria</taxon>
        <taxon>Pseudomonadati</taxon>
        <taxon>Bacteroidota</taxon>
        <taxon>Chitinophagia</taxon>
        <taxon>Chitinophagales</taxon>
        <taxon>Chitinophagaceae</taxon>
        <taxon>Chitinophaga</taxon>
    </lineage>
</organism>
<dbReference type="STRING" id="536979.SAMN04488055_2291"/>
<dbReference type="Gene3D" id="2.170.130.10">
    <property type="entry name" value="TonB-dependent receptor, plug domain"/>
    <property type="match status" value="1"/>
</dbReference>
<keyword evidence="2" id="KW-0472">Membrane</keyword>
<dbReference type="Gene3D" id="2.40.170.20">
    <property type="entry name" value="TonB-dependent receptor, beta-barrel domain"/>
    <property type="match status" value="1"/>
</dbReference>
<dbReference type="SUPFAM" id="SSF49478">
    <property type="entry name" value="Cna protein B-type domain"/>
    <property type="match status" value="1"/>
</dbReference>
<feature type="chain" id="PRO_5013088255" evidence="4">
    <location>
        <begin position="21"/>
        <end position="782"/>
    </location>
</feature>
<dbReference type="InterPro" id="IPR013783">
    <property type="entry name" value="Ig-like_fold"/>
</dbReference>
<dbReference type="Gene3D" id="2.60.40.10">
    <property type="entry name" value="Immunoglobulins"/>
    <property type="match status" value="1"/>
</dbReference>
<dbReference type="InterPro" id="IPR041700">
    <property type="entry name" value="OMP_b-brl_3"/>
</dbReference>
<evidence type="ECO:0000256" key="4">
    <source>
        <dbReference type="SAM" id="SignalP"/>
    </source>
</evidence>
<evidence type="ECO:0000256" key="1">
    <source>
        <dbReference type="ARBA" id="ARBA00004442"/>
    </source>
</evidence>
<gene>
    <name evidence="6" type="ORF">SAMN04488055_2291</name>
</gene>
<comment type="subcellular location">
    <subcellularLocation>
        <location evidence="1">Cell outer membrane</location>
    </subcellularLocation>
</comment>
<evidence type="ECO:0000256" key="2">
    <source>
        <dbReference type="ARBA" id="ARBA00023136"/>
    </source>
</evidence>
<dbReference type="PANTHER" id="PTHR40980">
    <property type="entry name" value="PLUG DOMAIN-CONTAINING PROTEIN"/>
    <property type="match status" value="1"/>
</dbReference>
<sequence>MMVRVSLFFSLLILNIPAFSQTVLRGKAVDDKNHSGIGFVTVSLLSLKDTALIQGQVSDSAGFFQFSGMPAGTYLLRLSTLGYKHTWKLAETGDAGEIPMAADASLLEEVVVAGERPAFQRSGDKLVLNISGNKLFAASANTFDILKKVPGLEVNGDGTITMSGRITPGVFIDGKPVLMNAEELQQYLASLTPEMIASIEVISNPSSRYDGEYKGIIDIKLKRDQTLGWKGNALLSLQRNNYTLSDNTLQLSYKTGKVAYTARLGYRAGTTVHRYAALQHQANTNIMATNTQTLSGNNNFSYQLGAEYSFRKGQRIDVGLRVFNLNRDVDAFNTLFTTDSSAKRTIFHTYSINTSAPKQRNYAANLNYTAQFGEHQLDLLGSVAKVSNRQYEDIQNREAETLLDYWKTALKNEILIRMAQADLSLKVWKGKVGAGAKFAYTTTKNDLRYDTLLANNDFGLDSSRTNNFQYDEYISAAYVSYERSWRKWNYTLSVRAEHTHSVAGIITRDYLNWLPGFLFTYTIDPTQQLHLSYSRRMTRPNFVQLNPFRFYLSPLNYVVGNPQLQPSQTNMLSLTYSHKSFNAAIQIGRELSPMARYPEYDSATNELEYLGRNLPYGDFAGIELSFPLSLKTWWKMQHSIRGAYRKEQTPYHEIIYTIPITDYTLSGSQVFTLPHAITFDLTYYYKSRSGNGIYRIKPLSSIDLSLQKSWLKGKLNAKISYYDILDTYRVYYIFREKQILNNELSHWFGNRRVVATLNYSFGRSTHKGKQNSKNEEENRAGM</sequence>
<keyword evidence="7" id="KW-1185">Reference proteome</keyword>
<feature type="signal peptide" evidence="4">
    <location>
        <begin position="1"/>
        <end position="20"/>
    </location>
</feature>
<reference evidence="6 7" key="1">
    <citation type="submission" date="2016-11" db="EMBL/GenBank/DDBJ databases">
        <authorList>
            <person name="Jaros S."/>
            <person name="Januszkiewicz K."/>
            <person name="Wedrychowicz H."/>
        </authorList>
    </citation>
    <scope>NUCLEOTIDE SEQUENCE [LARGE SCALE GENOMIC DNA]</scope>
    <source>
        <strain evidence="6 7">DSM 24787</strain>
    </source>
</reference>
<keyword evidence="3" id="KW-0998">Cell outer membrane</keyword>
<dbReference type="InterPro" id="IPR037066">
    <property type="entry name" value="Plug_dom_sf"/>
</dbReference>
<evidence type="ECO:0000313" key="6">
    <source>
        <dbReference type="EMBL" id="SIN96233.1"/>
    </source>
</evidence>
<dbReference type="Pfam" id="PF13715">
    <property type="entry name" value="CarbopepD_reg_2"/>
    <property type="match status" value="1"/>
</dbReference>
<dbReference type="InterPro" id="IPR036942">
    <property type="entry name" value="Beta-barrel_TonB_sf"/>
</dbReference>
<dbReference type="AlphaFoldDB" id="A0A1N6FLS4"/>
<feature type="domain" description="Outer membrane protein beta-barrel" evidence="5">
    <location>
        <begin position="375"/>
        <end position="759"/>
    </location>
</feature>
<name>A0A1N6FLS4_9BACT</name>
<accession>A0A1N6FLS4</accession>
<protein>
    <submittedName>
        <fullName evidence="6">TonB-dependent Receptor Plug Domain</fullName>
    </submittedName>
</protein>
<evidence type="ECO:0000259" key="5">
    <source>
        <dbReference type="Pfam" id="PF14905"/>
    </source>
</evidence>
<dbReference type="PANTHER" id="PTHR40980:SF4">
    <property type="entry name" value="TONB-DEPENDENT RECEPTOR-LIKE BETA-BARREL DOMAIN-CONTAINING PROTEIN"/>
    <property type="match status" value="1"/>
</dbReference>
<dbReference type="Pfam" id="PF14905">
    <property type="entry name" value="OMP_b-brl_3"/>
    <property type="match status" value="1"/>
</dbReference>
<evidence type="ECO:0000313" key="7">
    <source>
        <dbReference type="Proteomes" id="UP000185003"/>
    </source>
</evidence>
<keyword evidence="6" id="KW-0675">Receptor</keyword>
<evidence type="ECO:0000256" key="3">
    <source>
        <dbReference type="ARBA" id="ARBA00023237"/>
    </source>
</evidence>